<accession>A0A3B0XQ94</accession>
<name>A0A3B0XQ94_9ZZZZ</name>
<evidence type="ECO:0000259" key="2">
    <source>
        <dbReference type="Pfam" id="PF13635"/>
    </source>
</evidence>
<protein>
    <submittedName>
        <fullName evidence="3">ATPase</fullName>
    </submittedName>
</protein>
<dbReference type="InterPro" id="IPR027417">
    <property type="entry name" value="P-loop_NTPase"/>
</dbReference>
<gene>
    <name evidence="3" type="ORF">MNBD_GAMMA10-3125</name>
</gene>
<feature type="domain" description="AAA" evidence="1">
    <location>
        <begin position="18"/>
        <end position="135"/>
    </location>
</feature>
<evidence type="ECO:0000313" key="3">
    <source>
        <dbReference type="EMBL" id="VAW70388.1"/>
    </source>
</evidence>
<dbReference type="Pfam" id="PF13635">
    <property type="entry name" value="DUF4143"/>
    <property type="match status" value="1"/>
</dbReference>
<proteinExistence type="predicted"/>
<dbReference type="InterPro" id="IPR025420">
    <property type="entry name" value="DUF4143"/>
</dbReference>
<dbReference type="InterPro" id="IPR041682">
    <property type="entry name" value="AAA_14"/>
</dbReference>
<dbReference type="Pfam" id="PF13173">
    <property type="entry name" value="AAA_14"/>
    <property type="match status" value="1"/>
</dbReference>
<dbReference type="PANTHER" id="PTHR43566:SF2">
    <property type="entry name" value="DUF4143 DOMAIN-CONTAINING PROTEIN"/>
    <property type="match status" value="1"/>
</dbReference>
<organism evidence="3">
    <name type="scientific">hydrothermal vent metagenome</name>
    <dbReference type="NCBI Taxonomy" id="652676"/>
    <lineage>
        <taxon>unclassified sequences</taxon>
        <taxon>metagenomes</taxon>
        <taxon>ecological metagenomes</taxon>
    </lineage>
</organism>
<dbReference type="EMBL" id="UOFJ01000518">
    <property type="protein sequence ID" value="VAW70388.1"/>
    <property type="molecule type" value="Genomic_DNA"/>
</dbReference>
<reference evidence="3" key="1">
    <citation type="submission" date="2018-06" db="EMBL/GenBank/DDBJ databases">
        <authorList>
            <person name="Zhirakovskaya E."/>
        </authorList>
    </citation>
    <scope>NUCLEOTIDE SEQUENCE</scope>
</reference>
<sequence length="388" mass="44480">MWIKRDISALVQKMSAERPALLLTGARQTGKSSLLNYLFPDLPYQSLDVPLAAKQASENGQFFLQSHGTPLIIDEIQYAPELFRHIKIHIDQHRQLTGQYIMTGSQKFSLMKGVSESLAGRVAILNLHSLSIRELAHHFKIAPDAGQILQWIVKGGYPEIYEHDLDHRHFFADYIATYIERDVRQLLNIRHIREFDQFMRLLAIRSGHIFSMSRMATEIGVSTHTIKSWIGVLEASNIIYLLQPYYQNFGKRIIKSPKLYFLDTGLLCYLTNIQTTENLAQSPLLGAFFETCALGQLLRSLHNQGQGDEIYYFRDKDGREVDFLIPQGNMLDLYECKWSDESGEIPVNIKKLRSVFGEENIQQITTITTIAQKIRISEQFSVSNVIDL</sequence>
<dbReference type="AlphaFoldDB" id="A0A3B0XQ94"/>
<feature type="domain" description="DUF4143" evidence="2">
    <location>
        <begin position="180"/>
        <end position="339"/>
    </location>
</feature>
<evidence type="ECO:0000259" key="1">
    <source>
        <dbReference type="Pfam" id="PF13173"/>
    </source>
</evidence>
<dbReference type="PANTHER" id="PTHR43566">
    <property type="entry name" value="CONSERVED PROTEIN"/>
    <property type="match status" value="1"/>
</dbReference>
<dbReference type="SUPFAM" id="SSF52540">
    <property type="entry name" value="P-loop containing nucleoside triphosphate hydrolases"/>
    <property type="match status" value="1"/>
</dbReference>